<dbReference type="Proteomes" id="UP001487740">
    <property type="component" value="Unassembled WGS sequence"/>
</dbReference>
<comment type="caution">
    <text evidence="1">The sequence shown here is derived from an EMBL/GenBank/DDBJ whole genome shotgun (WGS) entry which is preliminary data.</text>
</comment>
<proteinExistence type="predicted"/>
<evidence type="ECO:0000313" key="1">
    <source>
        <dbReference type="EMBL" id="KAK8379993.1"/>
    </source>
</evidence>
<protein>
    <submittedName>
        <fullName evidence="1">Uncharacterized protein</fullName>
    </submittedName>
</protein>
<accession>A0AAW0SXA7</accession>
<dbReference type="EMBL" id="JARAKH010000042">
    <property type="protein sequence ID" value="KAK8379993.1"/>
    <property type="molecule type" value="Genomic_DNA"/>
</dbReference>
<dbReference type="AlphaFoldDB" id="A0AAW0SXA7"/>
<reference evidence="1 2" key="1">
    <citation type="submission" date="2023-03" db="EMBL/GenBank/DDBJ databases">
        <title>High-quality genome of Scylla paramamosain provides insights in environmental adaptation.</title>
        <authorList>
            <person name="Zhang L."/>
        </authorList>
    </citation>
    <scope>NUCLEOTIDE SEQUENCE [LARGE SCALE GENOMIC DNA]</scope>
    <source>
        <strain evidence="1">LZ_2023a</strain>
        <tissue evidence="1">Muscle</tissue>
    </source>
</reference>
<evidence type="ECO:0000313" key="2">
    <source>
        <dbReference type="Proteomes" id="UP001487740"/>
    </source>
</evidence>
<name>A0AAW0SXA7_SCYPA</name>
<organism evidence="1 2">
    <name type="scientific">Scylla paramamosain</name>
    <name type="common">Mud crab</name>
    <dbReference type="NCBI Taxonomy" id="85552"/>
    <lineage>
        <taxon>Eukaryota</taxon>
        <taxon>Metazoa</taxon>
        <taxon>Ecdysozoa</taxon>
        <taxon>Arthropoda</taxon>
        <taxon>Crustacea</taxon>
        <taxon>Multicrustacea</taxon>
        <taxon>Malacostraca</taxon>
        <taxon>Eumalacostraca</taxon>
        <taxon>Eucarida</taxon>
        <taxon>Decapoda</taxon>
        <taxon>Pleocyemata</taxon>
        <taxon>Brachyura</taxon>
        <taxon>Eubrachyura</taxon>
        <taxon>Portunoidea</taxon>
        <taxon>Portunidae</taxon>
        <taxon>Portuninae</taxon>
        <taxon>Scylla</taxon>
    </lineage>
</organism>
<sequence length="71" mass="8022">MGASSYIKQHLAASERHDCIRSLYWRIMHMACAAYLPCIPSLRPSVIIPAAVRRVQTAAHRGPNDYRSPCR</sequence>
<keyword evidence="2" id="KW-1185">Reference proteome</keyword>
<gene>
    <name evidence="1" type="ORF">O3P69_016567</name>
</gene>